<feature type="domain" description="HTH merR-type" evidence="3">
    <location>
        <begin position="6"/>
        <end position="73"/>
    </location>
</feature>
<dbReference type="SUPFAM" id="SSF46955">
    <property type="entry name" value="Putative DNA-binding domain"/>
    <property type="match status" value="1"/>
</dbReference>
<dbReference type="InterPro" id="IPR025052">
    <property type="entry name" value="DUF3967"/>
</dbReference>
<dbReference type="Gene3D" id="1.10.1660.10">
    <property type="match status" value="1"/>
</dbReference>
<protein>
    <submittedName>
        <fullName evidence="4">MerR family transcriptional regulator</fullName>
    </submittedName>
</protein>
<sequence>MTEWLTIKELAERTNITDSSIRRYISNFPDFFAHRGGQRGRRYEDSAVKVLARIKTLYEERFETADVEAALKNEFPKIIDDDKPDDSENDPAFAADEDVTSFKKTELDLTDNVKELEHAYKEDSHRRDQQLMKVLREFQETKQIAAATEPDEEQPAKKTGFWTRLFSKK</sequence>
<dbReference type="Pfam" id="PF13411">
    <property type="entry name" value="MerR_1"/>
    <property type="match status" value="1"/>
</dbReference>
<keyword evidence="5" id="KW-1185">Reference proteome</keyword>
<dbReference type="InterPro" id="IPR009061">
    <property type="entry name" value="DNA-bd_dom_put_sf"/>
</dbReference>
<gene>
    <name evidence="4" type="ORF">ACFQRG_13655</name>
</gene>
<feature type="domain" description="DUF3967" evidence="2">
    <location>
        <begin position="126"/>
        <end position="147"/>
    </location>
</feature>
<comment type="caution">
    <text evidence="4">The sequence shown here is derived from an EMBL/GenBank/DDBJ whole genome shotgun (WGS) entry which is preliminary data.</text>
</comment>
<reference evidence="5" key="1">
    <citation type="journal article" date="2019" name="Int. J. Syst. Evol. Microbiol.">
        <title>The Global Catalogue of Microorganisms (GCM) 10K type strain sequencing project: providing services to taxonomists for standard genome sequencing and annotation.</title>
        <authorList>
            <consortium name="The Broad Institute Genomics Platform"/>
            <consortium name="The Broad Institute Genome Sequencing Center for Infectious Disease"/>
            <person name="Wu L."/>
            <person name="Ma J."/>
        </authorList>
    </citation>
    <scope>NUCLEOTIDE SEQUENCE [LARGE SCALE GENOMIC DNA]</scope>
    <source>
        <strain evidence="5">CGMCC 1.16305</strain>
    </source>
</reference>
<organism evidence="4 5">
    <name type="scientific">Scopulibacillus cellulosilyticus</name>
    <dbReference type="NCBI Taxonomy" id="2665665"/>
    <lineage>
        <taxon>Bacteria</taxon>
        <taxon>Bacillati</taxon>
        <taxon>Bacillota</taxon>
        <taxon>Bacilli</taxon>
        <taxon>Bacillales</taxon>
        <taxon>Sporolactobacillaceae</taxon>
        <taxon>Scopulibacillus</taxon>
    </lineage>
</organism>
<feature type="region of interest" description="Disordered" evidence="1">
    <location>
        <begin position="78"/>
        <end position="97"/>
    </location>
</feature>
<dbReference type="Pfam" id="PF13152">
    <property type="entry name" value="DUF3967"/>
    <property type="match status" value="1"/>
</dbReference>
<dbReference type="Proteomes" id="UP001596505">
    <property type="component" value="Unassembled WGS sequence"/>
</dbReference>
<proteinExistence type="predicted"/>
<evidence type="ECO:0000259" key="2">
    <source>
        <dbReference type="Pfam" id="PF13152"/>
    </source>
</evidence>
<dbReference type="EMBL" id="JBHTCO010000017">
    <property type="protein sequence ID" value="MFC7394002.1"/>
    <property type="molecule type" value="Genomic_DNA"/>
</dbReference>
<name>A0ABW2PXA2_9BACL</name>
<feature type="compositionally biased region" description="Acidic residues" evidence="1">
    <location>
        <begin position="82"/>
        <end position="97"/>
    </location>
</feature>
<dbReference type="InterPro" id="IPR000551">
    <property type="entry name" value="MerR-type_HTH_dom"/>
</dbReference>
<evidence type="ECO:0000256" key="1">
    <source>
        <dbReference type="SAM" id="MobiDB-lite"/>
    </source>
</evidence>
<evidence type="ECO:0000313" key="5">
    <source>
        <dbReference type="Proteomes" id="UP001596505"/>
    </source>
</evidence>
<dbReference type="RefSeq" id="WP_380966902.1">
    <property type="nucleotide sequence ID" value="NZ_JBHTCO010000017.1"/>
</dbReference>
<evidence type="ECO:0000259" key="3">
    <source>
        <dbReference type="Pfam" id="PF13411"/>
    </source>
</evidence>
<accession>A0ABW2PXA2</accession>
<feature type="region of interest" description="Disordered" evidence="1">
    <location>
        <begin position="144"/>
        <end position="169"/>
    </location>
</feature>
<evidence type="ECO:0000313" key="4">
    <source>
        <dbReference type="EMBL" id="MFC7394002.1"/>
    </source>
</evidence>